<dbReference type="RefSeq" id="WP_174880060.1">
    <property type="nucleotide sequence ID" value="NZ_CADEPK010000095.1"/>
</dbReference>
<keyword evidence="2" id="KW-1185">Reference proteome</keyword>
<dbReference type="EMBL" id="JAUSTZ010000011">
    <property type="protein sequence ID" value="MDQ0227696.1"/>
    <property type="molecule type" value="Genomic_DNA"/>
</dbReference>
<evidence type="ECO:0000313" key="2">
    <source>
        <dbReference type="Proteomes" id="UP001232245"/>
    </source>
</evidence>
<comment type="caution">
    <text evidence="1">The sequence shown here is derived from an EMBL/GenBank/DDBJ whole genome shotgun (WGS) entry which is preliminary data.</text>
</comment>
<dbReference type="Proteomes" id="UP001232245">
    <property type="component" value="Unassembled WGS sequence"/>
</dbReference>
<proteinExistence type="predicted"/>
<sequence>MNTVLDDFLELKEILNSFNGLEQKYNWLLTDLDWTYPENYLDYFEDYREFEDSNARINNYLITGDKLMQLANNKEVYFIWGVLSAFEKNETMDLNEIKVEPYADGNPNFWVDNPKIQHPKAVVELVFWDSSLILLLSKDDTFSINFRNTFQGWKDLNSYNPGTLT</sequence>
<name>A0ABT9Z612_9BACI</name>
<organism evidence="1 2">
    <name type="scientific">Metabacillus niabensis</name>
    <dbReference type="NCBI Taxonomy" id="324854"/>
    <lineage>
        <taxon>Bacteria</taxon>
        <taxon>Bacillati</taxon>
        <taxon>Bacillota</taxon>
        <taxon>Bacilli</taxon>
        <taxon>Bacillales</taxon>
        <taxon>Bacillaceae</taxon>
        <taxon>Metabacillus</taxon>
    </lineage>
</organism>
<protein>
    <submittedName>
        <fullName evidence="1">Uncharacterized protein</fullName>
    </submittedName>
</protein>
<evidence type="ECO:0000313" key="1">
    <source>
        <dbReference type="EMBL" id="MDQ0227696.1"/>
    </source>
</evidence>
<accession>A0ABT9Z612</accession>
<gene>
    <name evidence="1" type="ORF">J2S02_004043</name>
</gene>
<reference evidence="1 2" key="1">
    <citation type="submission" date="2023-07" db="EMBL/GenBank/DDBJ databases">
        <title>Genomic Encyclopedia of Type Strains, Phase IV (KMG-IV): sequencing the most valuable type-strain genomes for metagenomic binning, comparative biology and taxonomic classification.</title>
        <authorList>
            <person name="Goeker M."/>
        </authorList>
    </citation>
    <scope>NUCLEOTIDE SEQUENCE [LARGE SCALE GENOMIC DNA]</scope>
    <source>
        <strain evidence="1 2">DSM 17723</strain>
    </source>
</reference>